<evidence type="ECO:0008006" key="3">
    <source>
        <dbReference type="Google" id="ProtNLM"/>
    </source>
</evidence>
<evidence type="ECO:0000313" key="1">
    <source>
        <dbReference type="EMBL" id="GAA1138313.1"/>
    </source>
</evidence>
<protein>
    <recommendedName>
        <fullName evidence="3">Minor tail protein</fullName>
    </recommendedName>
</protein>
<keyword evidence="2" id="KW-1185">Reference proteome</keyword>
<accession>A0ABN1UBX3</accession>
<evidence type="ECO:0000313" key="2">
    <source>
        <dbReference type="Proteomes" id="UP001499979"/>
    </source>
</evidence>
<gene>
    <name evidence="1" type="ORF">GCM10009606_17650</name>
</gene>
<reference evidence="1 2" key="1">
    <citation type="journal article" date="2019" name="Int. J. Syst. Evol. Microbiol.">
        <title>The Global Catalogue of Microorganisms (GCM) 10K type strain sequencing project: providing services to taxonomists for standard genome sequencing and annotation.</title>
        <authorList>
            <consortium name="The Broad Institute Genomics Platform"/>
            <consortium name="The Broad Institute Genome Sequencing Center for Infectious Disease"/>
            <person name="Wu L."/>
            <person name="Ma J."/>
        </authorList>
    </citation>
    <scope>NUCLEOTIDE SEQUENCE [LARGE SCALE GENOMIC DNA]</scope>
    <source>
        <strain evidence="1 2">JCM 11813</strain>
    </source>
</reference>
<organism evidence="1 2">
    <name type="scientific">Nocardioides aquiterrae</name>
    <dbReference type="NCBI Taxonomy" id="203799"/>
    <lineage>
        <taxon>Bacteria</taxon>
        <taxon>Bacillati</taxon>
        <taxon>Actinomycetota</taxon>
        <taxon>Actinomycetes</taxon>
        <taxon>Propionibacteriales</taxon>
        <taxon>Nocardioidaceae</taxon>
        <taxon>Nocardioides</taxon>
    </lineage>
</organism>
<proteinExistence type="predicted"/>
<dbReference type="EMBL" id="BAAAJE010000006">
    <property type="protein sequence ID" value="GAA1138313.1"/>
    <property type="molecule type" value="Genomic_DNA"/>
</dbReference>
<sequence>MISGGYRVRLGSFWFDDASGFDDVEIRVYGIQRGRPVPITQVVDSMLLDGAIERRVAAGNRDQSLIIGLKGDPVRLAEVIEQLHIEAQKDVNEFACVPVDGDEDSTGVFDIVLADLYFDESGDWDLDELDGYQTWVLAMRAQPWVRAEKPTTVPALASGVTPASTTISDGTSAANWTGTSAVTASGGTLRQTVTASVYASDSSGTTYQMVAEFIYTPGSPLTSFATQNYLQVDAIPPAGGYSSGGNVIAFADGVELDMLTLSTIPGGGTRYFFECTDSSVATLKVRFEWVVTVAAGGTVPTWLFQIDNVESTNQAPSTADTPGREALRTVQVKGSARTPASLAIEHPTNGLGKVLLLSHPALGGGYAPNLRARRVSGSTSETPNANRVSGKESSVGTATAEVFRVPTRGLPRGGYLLLALPTGPSFTDVQTTVSTRLSTGALIGTKTKRNRNVRTEAGFDILADLAIPPADVPDASDATVEISVLSMSGSSVAYDEMFLCPLGDDGALTLVDCGATTAAALGTANSRLWIESASLERTAPTIWLGTAAGKADAYHAGQAAGSWMPHQLVPPSVTVFMANTGGSNPEVSGRYHRRGINAVVKESA</sequence>
<name>A0ABN1UBX3_9ACTN</name>
<comment type="caution">
    <text evidence="1">The sequence shown here is derived from an EMBL/GenBank/DDBJ whole genome shotgun (WGS) entry which is preliminary data.</text>
</comment>
<dbReference type="Proteomes" id="UP001499979">
    <property type="component" value="Unassembled WGS sequence"/>
</dbReference>
<dbReference type="RefSeq" id="WP_343907129.1">
    <property type="nucleotide sequence ID" value="NZ_BAAAJE010000006.1"/>
</dbReference>